<evidence type="ECO:0000313" key="3">
    <source>
        <dbReference type="Proteomes" id="UP000218811"/>
    </source>
</evidence>
<evidence type="ECO:0000313" key="2">
    <source>
        <dbReference type="EMBL" id="PCH43816.1"/>
    </source>
</evidence>
<reference evidence="2 3" key="1">
    <citation type="journal article" date="2012" name="Science">
        <title>The Paleozoic origin of enzymatic lignin decomposition reconstructed from 31 fungal genomes.</title>
        <authorList>
            <person name="Floudas D."/>
            <person name="Binder M."/>
            <person name="Riley R."/>
            <person name="Barry K."/>
            <person name="Blanchette R.A."/>
            <person name="Henrissat B."/>
            <person name="Martinez A.T."/>
            <person name="Otillar R."/>
            <person name="Spatafora J.W."/>
            <person name="Yadav J.S."/>
            <person name="Aerts A."/>
            <person name="Benoit I."/>
            <person name="Boyd A."/>
            <person name="Carlson A."/>
            <person name="Copeland A."/>
            <person name="Coutinho P.M."/>
            <person name="de Vries R.P."/>
            <person name="Ferreira P."/>
            <person name="Findley K."/>
            <person name="Foster B."/>
            <person name="Gaskell J."/>
            <person name="Glotzer D."/>
            <person name="Gorecki P."/>
            <person name="Heitman J."/>
            <person name="Hesse C."/>
            <person name="Hori C."/>
            <person name="Igarashi K."/>
            <person name="Jurgens J.A."/>
            <person name="Kallen N."/>
            <person name="Kersten P."/>
            <person name="Kohler A."/>
            <person name="Kuees U."/>
            <person name="Kumar T.K.A."/>
            <person name="Kuo A."/>
            <person name="LaButti K."/>
            <person name="Larrondo L.F."/>
            <person name="Lindquist E."/>
            <person name="Ling A."/>
            <person name="Lombard V."/>
            <person name="Lucas S."/>
            <person name="Lundell T."/>
            <person name="Martin R."/>
            <person name="McLaughlin D.J."/>
            <person name="Morgenstern I."/>
            <person name="Morin E."/>
            <person name="Murat C."/>
            <person name="Nagy L.G."/>
            <person name="Nolan M."/>
            <person name="Ohm R.A."/>
            <person name="Patyshakuliyeva A."/>
            <person name="Rokas A."/>
            <person name="Ruiz-Duenas F.J."/>
            <person name="Sabat G."/>
            <person name="Salamov A."/>
            <person name="Samejima M."/>
            <person name="Schmutz J."/>
            <person name="Slot J.C."/>
            <person name="St John F."/>
            <person name="Stenlid J."/>
            <person name="Sun H."/>
            <person name="Sun S."/>
            <person name="Syed K."/>
            <person name="Tsang A."/>
            <person name="Wiebenga A."/>
            <person name="Young D."/>
            <person name="Pisabarro A."/>
            <person name="Eastwood D.C."/>
            <person name="Martin F."/>
            <person name="Cullen D."/>
            <person name="Grigoriev I.V."/>
            <person name="Hibbett D.S."/>
        </authorList>
    </citation>
    <scope>NUCLEOTIDE SEQUENCE [LARGE SCALE GENOMIC DNA]</scope>
    <source>
        <strain evidence="2 3">MD-104</strain>
    </source>
</reference>
<evidence type="ECO:0008006" key="4">
    <source>
        <dbReference type="Google" id="ProtNLM"/>
    </source>
</evidence>
<name>A0A2H3JNQ9_WOLCO</name>
<protein>
    <recommendedName>
        <fullName evidence="4">Secreted protein</fullName>
    </recommendedName>
</protein>
<evidence type="ECO:0000256" key="1">
    <source>
        <dbReference type="SAM" id="SignalP"/>
    </source>
</evidence>
<dbReference type="Proteomes" id="UP000218811">
    <property type="component" value="Unassembled WGS sequence"/>
</dbReference>
<dbReference type="AlphaFoldDB" id="A0A2H3JNQ9"/>
<organism evidence="2 3">
    <name type="scientific">Wolfiporia cocos (strain MD-104)</name>
    <name type="common">Brown rot fungus</name>
    <dbReference type="NCBI Taxonomy" id="742152"/>
    <lineage>
        <taxon>Eukaryota</taxon>
        <taxon>Fungi</taxon>
        <taxon>Dikarya</taxon>
        <taxon>Basidiomycota</taxon>
        <taxon>Agaricomycotina</taxon>
        <taxon>Agaricomycetes</taxon>
        <taxon>Polyporales</taxon>
        <taxon>Phaeolaceae</taxon>
        <taxon>Wolfiporia</taxon>
    </lineage>
</organism>
<feature type="chain" id="PRO_5013897641" description="Secreted protein" evidence="1">
    <location>
        <begin position="36"/>
        <end position="70"/>
    </location>
</feature>
<dbReference type="EMBL" id="KB468146">
    <property type="protein sequence ID" value="PCH43816.1"/>
    <property type="molecule type" value="Genomic_DNA"/>
</dbReference>
<keyword evidence="3" id="KW-1185">Reference proteome</keyword>
<gene>
    <name evidence="2" type="ORF">WOLCODRAFT_26219</name>
</gene>
<accession>A0A2H3JNQ9</accession>
<sequence length="70" mass="7700">MMLPDCSKSFSNISSNNTGLLLFLILSEATPSALASCAVQCNWYRAAHDCAAHRTRSLSDDERSYNPMSQ</sequence>
<proteinExistence type="predicted"/>
<keyword evidence="1" id="KW-0732">Signal</keyword>
<feature type="signal peptide" evidence="1">
    <location>
        <begin position="1"/>
        <end position="35"/>
    </location>
</feature>